<feature type="compositionally biased region" description="Polar residues" evidence="1">
    <location>
        <begin position="305"/>
        <end position="316"/>
    </location>
</feature>
<feature type="region of interest" description="Disordered" evidence="1">
    <location>
        <begin position="129"/>
        <end position="366"/>
    </location>
</feature>
<accession>H8ZD06</accession>
<evidence type="ECO:0000313" key="3">
    <source>
        <dbReference type="EMBL" id="EHY65546.1"/>
    </source>
</evidence>
<reference evidence="3" key="1">
    <citation type="submission" date="2011-03" db="EMBL/GenBank/DDBJ databases">
        <title>The Genome Sequence of Nematocida sp1 strain ERTm2.</title>
        <authorList>
            <consortium name="The Broad Institute Genome Sequencing Platform"/>
            <consortium name="The Broad Institute Genome Sequencing Center for Infectious Disease"/>
            <person name="Cuomo C."/>
            <person name="Troemel E."/>
            <person name="Young S.K."/>
            <person name="Zeng Q."/>
            <person name="Gargeya S."/>
            <person name="Fitzgerald M."/>
            <person name="Haas B."/>
            <person name="Abouelleil A."/>
            <person name="Alvarado L."/>
            <person name="Arachchi H.M."/>
            <person name="Berlin A."/>
            <person name="Brown A."/>
            <person name="Chapman S.B."/>
            <person name="Chen Z."/>
            <person name="Dunbar C."/>
            <person name="Freedman E."/>
            <person name="Gearin G."/>
            <person name="Gellesch M."/>
            <person name="Goldberg J."/>
            <person name="Griggs A."/>
            <person name="Gujja S."/>
            <person name="Heilman E.R."/>
            <person name="Heiman D."/>
            <person name="Howarth C."/>
            <person name="Larson L."/>
            <person name="Lui A."/>
            <person name="MacDonald P.J.P."/>
            <person name="Mehta T."/>
            <person name="Montmayeur A."/>
            <person name="Murphy C."/>
            <person name="Neiman D."/>
            <person name="Pearson M."/>
            <person name="Priest M."/>
            <person name="Roberts A."/>
            <person name="Saif S."/>
            <person name="Shea T."/>
            <person name="Shenoy N."/>
            <person name="Sisk P."/>
            <person name="Stolte C."/>
            <person name="Sykes S."/>
            <person name="White J."/>
            <person name="Yandava C."/>
            <person name="Wortman J."/>
            <person name="Nusbaum C."/>
            <person name="Birren B."/>
        </authorList>
    </citation>
    <scope>NUCLEOTIDE SEQUENCE</scope>
    <source>
        <strain evidence="3">ERTm2</strain>
    </source>
</reference>
<protein>
    <submittedName>
        <fullName evidence="3">Uncharacterized protein</fullName>
    </submittedName>
</protein>
<evidence type="ECO:0000256" key="1">
    <source>
        <dbReference type="SAM" id="MobiDB-lite"/>
    </source>
</evidence>
<name>H8ZD06_NEMA1</name>
<feature type="compositionally biased region" description="Basic and acidic residues" evidence="1">
    <location>
        <begin position="197"/>
        <end position="209"/>
    </location>
</feature>
<feature type="compositionally biased region" description="Basic and acidic residues" evidence="1">
    <location>
        <begin position="136"/>
        <end position="159"/>
    </location>
</feature>
<dbReference type="Proteomes" id="UP000005622">
    <property type="component" value="Unassembled WGS sequence"/>
</dbReference>
<feature type="signal peptide" evidence="2">
    <location>
        <begin position="1"/>
        <end position="23"/>
    </location>
</feature>
<gene>
    <name evidence="3" type="ORF">NERG_01153</name>
</gene>
<organism evidence="3">
    <name type="scientific">Nematocida ausubeli (strain ATCC PRA-371 / ERTm2)</name>
    <name type="common">Nematode killer fungus</name>
    <dbReference type="NCBI Taxonomy" id="1913371"/>
    <lineage>
        <taxon>Eukaryota</taxon>
        <taxon>Fungi</taxon>
        <taxon>Fungi incertae sedis</taxon>
        <taxon>Microsporidia</taxon>
        <taxon>Nematocida</taxon>
    </lineage>
</organism>
<evidence type="ECO:0000256" key="2">
    <source>
        <dbReference type="SAM" id="SignalP"/>
    </source>
</evidence>
<dbReference type="AlphaFoldDB" id="H8ZD06"/>
<feature type="compositionally biased region" description="Basic and acidic residues" evidence="1">
    <location>
        <begin position="266"/>
        <end position="277"/>
    </location>
</feature>
<feature type="compositionally biased region" description="Polar residues" evidence="1">
    <location>
        <begin position="210"/>
        <end position="220"/>
    </location>
</feature>
<sequence>MNIHLRNTIKILAVCAFLYSVAADKFAAEAVVSRRRNRREDVLKYLLVDKDGWVVASYKSNHYYIGFNKYGESIYYFERQNVPKNQRNPEYIDLIEDVANPDHKKNPYKIEDEPELKVLHDKYYLGLEDEDEDELDGKHKKDPYEPKNELDGNHKKDPFASEDELDGKHKKDPYDSRNELDGNHKKDPFASEDGDELDRKSHKDGKSDITSKGANNNLNLDNKGVKNNEKSINNYHGHENEKDSSVNMNKKHDKNPSDKGNSLSIFDKKKDNTDVNRKNNNTAINNYIKGDEGRDNKSSHKDPYNNANCTPSSRSRYNSRDSCCDIPSSRYNSRDSCCDTPPSRSRYSSQDSCCDTPPSRSRYSSQDSCCDIPSSRYNSRDSCCDTPPSRYNSRDSCCDIPSSRYNSRDSCCDTPPSRYSCMY</sequence>
<proteinExistence type="predicted"/>
<dbReference type="EMBL" id="JH604635">
    <property type="protein sequence ID" value="EHY65546.1"/>
    <property type="molecule type" value="Genomic_DNA"/>
</dbReference>
<dbReference type="STRING" id="944018.H8ZD06"/>
<dbReference type="HOGENOM" id="CLU_053561_0_0_1"/>
<keyword evidence="2" id="KW-0732">Signal</keyword>
<feature type="compositionally biased region" description="Basic and acidic residues" evidence="1">
    <location>
        <begin position="289"/>
        <end position="303"/>
    </location>
</feature>
<feature type="compositionally biased region" description="Polar residues" evidence="1">
    <location>
        <begin position="342"/>
        <end position="366"/>
    </location>
</feature>
<feature type="chain" id="PRO_5003617573" evidence="2">
    <location>
        <begin position="24"/>
        <end position="423"/>
    </location>
</feature>
<feature type="compositionally biased region" description="Basic and acidic residues" evidence="1">
    <location>
        <begin position="166"/>
        <end position="189"/>
    </location>
</feature>